<feature type="compositionally biased region" description="Basic and acidic residues" evidence="7">
    <location>
        <begin position="450"/>
        <end position="482"/>
    </location>
</feature>
<keyword evidence="2" id="KW-0479">Metal-binding</keyword>
<evidence type="ECO:0000256" key="2">
    <source>
        <dbReference type="ARBA" id="ARBA00022723"/>
    </source>
</evidence>
<organism evidence="9 10">
    <name type="scientific">Nesidiocoris tenuis</name>
    <dbReference type="NCBI Taxonomy" id="355587"/>
    <lineage>
        <taxon>Eukaryota</taxon>
        <taxon>Metazoa</taxon>
        <taxon>Ecdysozoa</taxon>
        <taxon>Arthropoda</taxon>
        <taxon>Hexapoda</taxon>
        <taxon>Insecta</taxon>
        <taxon>Pterygota</taxon>
        <taxon>Neoptera</taxon>
        <taxon>Paraneoptera</taxon>
        <taxon>Hemiptera</taxon>
        <taxon>Heteroptera</taxon>
        <taxon>Panheteroptera</taxon>
        <taxon>Cimicomorpha</taxon>
        <taxon>Miridae</taxon>
        <taxon>Dicyphina</taxon>
        <taxon>Nesidiocoris</taxon>
    </lineage>
</organism>
<feature type="compositionally biased region" description="Polar residues" evidence="7">
    <location>
        <begin position="775"/>
        <end position="798"/>
    </location>
</feature>
<dbReference type="Gene3D" id="3.30.40.10">
    <property type="entry name" value="Zinc/RING finger domain, C3HC4 (zinc finger)"/>
    <property type="match status" value="1"/>
</dbReference>
<name>A0ABN7A552_9HEMI</name>
<evidence type="ECO:0000256" key="1">
    <source>
        <dbReference type="ARBA" id="ARBA00004123"/>
    </source>
</evidence>
<feature type="compositionally biased region" description="Low complexity" evidence="7">
    <location>
        <begin position="731"/>
        <end position="753"/>
    </location>
</feature>
<evidence type="ECO:0000256" key="6">
    <source>
        <dbReference type="PROSITE-ProRule" id="PRU00175"/>
    </source>
</evidence>
<feature type="compositionally biased region" description="Basic and acidic residues" evidence="7">
    <location>
        <begin position="637"/>
        <end position="664"/>
    </location>
</feature>
<dbReference type="PROSITE" id="PS00518">
    <property type="entry name" value="ZF_RING_1"/>
    <property type="match status" value="1"/>
</dbReference>
<protein>
    <recommendedName>
        <fullName evidence="8">RING-type domain-containing protein</fullName>
    </recommendedName>
</protein>
<dbReference type="InterPro" id="IPR017907">
    <property type="entry name" value="Znf_RING_CS"/>
</dbReference>
<feature type="region of interest" description="Disordered" evidence="7">
    <location>
        <begin position="872"/>
        <end position="924"/>
    </location>
</feature>
<dbReference type="CDD" id="cd17082">
    <property type="entry name" value="RAWUL_PCGF2_like"/>
    <property type="match status" value="1"/>
</dbReference>
<feature type="region of interest" description="Disordered" evidence="7">
    <location>
        <begin position="410"/>
        <end position="603"/>
    </location>
</feature>
<comment type="subcellular location">
    <subcellularLocation>
        <location evidence="1">Nucleus</location>
    </subcellularLocation>
</comment>
<dbReference type="PROSITE" id="PS50089">
    <property type="entry name" value="ZF_RING_2"/>
    <property type="match status" value="1"/>
</dbReference>
<dbReference type="InterPro" id="IPR032443">
    <property type="entry name" value="RAWUL"/>
</dbReference>
<feature type="region of interest" description="Disordered" evidence="7">
    <location>
        <begin position="349"/>
        <end position="371"/>
    </location>
</feature>
<gene>
    <name evidence="9" type="ORF">NTJ_00118</name>
</gene>
<feature type="compositionally biased region" description="Polar residues" evidence="7">
    <location>
        <begin position="435"/>
        <end position="449"/>
    </location>
</feature>
<feature type="compositionally biased region" description="Low complexity" evidence="7">
    <location>
        <begin position="672"/>
        <end position="685"/>
    </location>
</feature>
<feature type="domain" description="RING-type" evidence="8">
    <location>
        <begin position="17"/>
        <end position="56"/>
    </location>
</feature>
<evidence type="ECO:0000313" key="9">
    <source>
        <dbReference type="EMBL" id="BES87313.1"/>
    </source>
</evidence>
<dbReference type="Pfam" id="PF13923">
    <property type="entry name" value="zf-C3HC4_2"/>
    <property type="match status" value="1"/>
</dbReference>
<evidence type="ECO:0000256" key="4">
    <source>
        <dbReference type="ARBA" id="ARBA00022833"/>
    </source>
</evidence>
<dbReference type="SMART" id="SM00184">
    <property type="entry name" value="RING"/>
    <property type="match status" value="1"/>
</dbReference>
<feature type="region of interest" description="Disordered" evidence="7">
    <location>
        <begin position="723"/>
        <end position="804"/>
    </location>
</feature>
<dbReference type="PANTHER" id="PTHR10825">
    <property type="entry name" value="RING FINGER DOMAIN-CONTAINING, POLYCOMB GROUP COMPONENT"/>
    <property type="match status" value="1"/>
</dbReference>
<accession>A0ABN7A552</accession>
<keyword evidence="10" id="KW-1185">Reference proteome</keyword>
<feature type="compositionally biased region" description="Acidic residues" evidence="7">
    <location>
        <begin position="489"/>
        <end position="516"/>
    </location>
</feature>
<feature type="region of interest" description="Disordered" evidence="7">
    <location>
        <begin position="695"/>
        <end position="714"/>
    </location>
</feature>
<evidence type="ECO:0000259" key="8">
    <source>
        <dbReference type="PROSITE" id="PS50089"/>
    </source>
</evidence>
<keyword evidence="3 6" id="KW-0863">Zinc-finger</keyword>
<dbReference type="InterPro" id="IPR013083">
    <property type="entry name" value="Znf_RING/FYVE/PHD"/>
</dbReference>
<feature type="compositionally biased region" description="Basic residues" evidence="7">
    <location>
        <begin position="567"/>
        <end position="585"/>
    </location>
</feature>
<keyword evidence="4" id="KW-0862">Zinc</keyword>
<dbReference type="SUPFAM" id="SSF57850">
    <property type="entry name" value="RING/U-box"/>
    <property type="match status" value="1"/>
</dbReference>
<reference evidence="9 10" key="1">
    <citation type="submission" date="2023-09" db="EMBL/GenBank/DDBJ databases">
        <title>Nesidiocoris tenuis whole genome shotgun sequence.</title>
        <authorList>
            <person name="Shibata T."/>
            <person name="Shimoda M."/>
            <person name="Kobayashi T."/>
            <person name="Uehara T."/>
        </authorList>
    </citation>
    <scope>NUCLEOTIDE SEQUENCE [LARGE SCALE GENOMIC DNA]</scope>
    <source>
        <strain evidence="9 10">Japan</strain>
    </source>
</reference>
<evidence type="ECO:0000313" key="10">
    <source>
        <dbReference type="Proteomes" id="UP001307889"/>
    </source>
</evidence>
<dbReference type="Pfam" id="PF16207">
    <property type="entry name" value="RAWUL"/>
    <property type="match status" value="1"/>
</dbReference>
<sequence>MGPRKTLVREVNPHLICVLCHGYFIEATTITECLHSFCRSCLIKYLETSKFCPICDVQLHKNNPLLSVRCDQTLQQLVYKLVPGLYANEMARRRKYYSELGGPSSDPDCSEYPVGDAYFAPEDSISLSLEFSTLSSCFKDDDTCTSDGDDSLNMDKQNVLHRRYLQCPAAVTMSHLQKFLRMKYGFSHDVKVDIIYDGEVLSDHFSLMDVAYTFDWKRTAPMRFKFRLFQKAGTHAKGSSMERINRPLETKDKDDMILKPVAEAKVFAFASVPKQAPSISNKSTQSQPVNPKAVRESHVVMQCLDSKEVIMPSLSMREKNFFRESKAVQKEKNVFKDVKSATESKKFQEAKNGDITKPKNNAIENNNEKNKTIATLKRTHLSSGDSEDEPPVEMKKLKIVLEPLTIGKESQGTVKVPSSRPAPLKIETPKLESPKATSNSHLVQQSQTQPKKEHGQNKNHQCDSSEPNRKTKIGKEKAKESALKQQPMDEGDDEEEEPNYMDDIIQEDDYDEDEDEDRLRKTPSESDMVIEEKEEEAMDVQAESELPSDPMPDFKSNRYSKSEEKRKEKKKNKKAKHHHHRHHDRKRDSPPIATILHSPDSDLKLKFKLTNTNSKPKYTILDNSEAKKDFNYSFSKQQDKCNEKESPKELKIRLKEDEKVEVPKKAPSPVLNNNYNSLNNNNNNNTHQLKNIQPDQTKSVAMETGSKEKSVPLKISRTKVFHHTSAPKAPSPSVNTPKVPSPKVSSPVASSAPQMSKLGSQQSPAQVNPKVMNYLQKSSPSPKQQIPVNKQNGASSIKQEPIKMPPSSITVSKITAAEKAQMEQQKILMQRNNSMGLDSKRPSLEIMLVNAPKKANETNADSKPVEVKKVIRPTPPSIPLSRLKNFGPKGSPPPLVLATNKSGSATGEDNGALDLSGKSSRKSPEIDSMRNLLMLSNTAAQERMLMTSLEPLKIPIPPAMNMKPGFQQSQQQPRSIKPGPNQNVRQIPNPSALMFRQHINNQRSVPPSLPINSLRKMESMAKNINIEKVAAGLTVKAAVQAGYQAK</sequence>
<evidence type="ECO:0000256" key="3">
    <source>
        <dbReference type="ARBA" id="ARBA00022771"/>
    </source>
</evidence>
<feature type="compositionally biased region" description="Polar residues" evidence="7">
    <location>
        <begin position="757"/>
        <end position="766"/>
    </location>
</feature>
<feature type="region of interest" description="Disordered" evidence="7">
    <location>
        <begin position="633"/>
        <end position="690"/>
    </location>
</feature>
<evidence type="ECO:0000256" key="7">
    <source>
        <dbReference type="SAM" id="MobiDB-lite"/>
    </source>
</evidence>
<dbReference type="Proteomes" id="UP001307889">
    <property type="component" value="Chromosome 1"/>
</dbReference>
<dbReference type="EMBL" id="AP028909">
    <property type="protein sequence ID" value="BES87313.1"/>
    <property type="molecule type" value="Genomic_DNA"/>
</dbReference>
<dbReference type="Gene3D" id="3.10.20.90">
    <property type="entry name" value="Phosphatidylinositol 3-kinase Catalytic Subunit, Chain A, domain 1"/>
    <property type="match status" value="1"/>
</dbReference>
<keyword evidence="5" id="KW-0539">Nucleus</keyword>
<proteinExistence type="predicted"/>
<dbReference type="InterPro" id="IPR001841">
    <property type="entry name" value="Znf_RING"/>
</dbReference>
<dbReference type="PANTHER" id="PTHR10825:SF29">
    <property type="entry name" value="POLYCOMB GROUP RING FINGER PROTEIN 1"/>
    <property type="match status" value="1"/>
</dbReference>
<evidence type="ECO:0000256" key="5">
    <source>
        <dbReference type="ARBA" id="ARBA00023242"/>
    </source>
</evidence>
<feature type="compositionally biased region" description="Acidic residues" evidence="7">
    <location>
        <begin position="528"/>
        <end position="538"/>
    </location>
</feature>